<dbReference type="InterPro" id="IPR035906">
    <property type="entry name" value="MetI-like_sf"/>
</dbReference>
<feature type="domain" description="ABC transmembrane type-1" evidence="9">
    <location>
        <begin position="143"/>
        <end position="336"/>
    </location>
</feature>
<evidence type="ECO:0000256" key="7">
    <source>
        <dbReference type="RuleBase" id="RU363032"/>
    </source>
</evidence>
<evidence type="ECO:0000313" key="11">
    <source>
        <dbReference type="Proteomes" id="UP000766570"/>
    </source>
</evidence>
<feature type="compositionally biased region" description="Basic and acidic residues" evidence="8">
    <location>
        <begin position="1"/>
        <end position="11"/>
    </location>
</feature>
<feature type="transmembrane region" description="Helical" evidence="7">
    <location>
        <begin position="317"/>
        <end position="336"/>
    </location>
</feature>
<evidence type="ECO:0000256" key="3">
    <source>
        <dbReference type="ARBA" id="ARBA00022475"/>
    </source>
</evidence>
<dbReference type="InterPro" id="IPR000515">
    <property type="entry name" value="MetI-like"/>
</dbReference>
<name>A0ABS4WHM9_9MICC</name>
<dbReference type="CDD" id="cd06261">
    <property type="entry name" value="TM_PBP2"/>
    <property type="match status" value="1"/>
</dbReference>
<evidence type="ECO:0000256" key="6">
    <source>
        <dbReference type="ARBA" id="ARBA00023136"/>
    </source>
</evidence>
<feature type="transmembrane region" description="Helical" evidence="7">
    <location>
        <begin position="147"/>
        <end position="171"/>
    </location>
</feature>
<dbReference type="InterPro" id="IPR025966">
    <property type="entry name" value="OppC_N"/>
</dbReference>
<gene>
    <name evidence="10" type="ORF">JOF46_003629</name>
</gene>
<dbReference type="PROSITE" id="PS50928">
    <property type="entry name" value="ABC_TM1"/>
    <property type="match status" value="1"/>
</dbReference>
<reference evidence="10 11" key="1">
    <citation type="submission" date="2021-03" db="EMBL/GenBank/DDBJ databases">
        <title>Sequencing the genomes of 1000 actinobacteria strains.</title>
        <authorList>
            <person name="Klenk H.-P."/>
        </authorList>
    </citation>
    <scope>NUCLEOTIDE SEQUENCE [LARGE SCALE GENOMIC DNA]</scope>
    <source>
        <strain evidence="10 11">DSM 15454</strain>
    </source>
</reference>
<feature type="region of interest" description="Disordered" evidence="8">
    <location>
        <begin position="1"/>
        <end position="23"/>
    </location>
</feature>
<dbReference type="RefSeq" id="WP_245348183.1">
    <property type="nucleotide sequence ID" value="NZ_BAAAMI010000016.1"/>
</dbReference>
<dbReference type="Pfam" id="PF12911">
    <property type="entry name" value="OppC_N"/>
    <property type="match status" value="1"/>
</dbReference>
<comment type="similarity">
    <text evidence="7">Belongs to the binding-protein-dependent transport system permease family.</text>
</comment>
<dbReference type="PANTHER" id="PTHR43386">
    <property type="entry name" value="OLIGOPEPTIDE TRANSPORT SYSTEM PERMEASE PROTEIN APPC"/>
    <property type="match status" value="1"/>
</dbReference>
<proteinExistence type="inferred from homology"/>
<dbReference type="EMBL" id="JAGIOE010000001">
    <property type="protein sequence ID" value="MBP2375717.1"/>
    <property type="molecule type" value="Genomic_DNA"/>
</dbReference>
<evidence type="ECO:0000256" key="1">
    <source>
        <dbReference type="ARBA" id="ARBA00004651"/>
    </source>
</evidence>
<evidence type="ECO:0000313" key="10">
    <source>
        <dbReference type="EMBL" id="MBP2375717.1"/>
    </source>
</evidence>
<evidence type="ECO:0000256" key="5">
    <source>
        <dbReference type="ARBA" id="ARBA00022989"/>
    </source>
</evidence>
<protein>
    <submittedName>
        <fullName evidence="10">Peptide/nickel transport system permease protein</fullName>
    </submittedName>
</protein>
<feature type="transmembrane region" description="Helical" evidence="7">
    <location>
        <begin position="260"/>
        <end position="282"/>
    </location>
</feature>
<dbReference type="InterPro" id="IPR050366">
    <property type="entry name" value="BP-dependent_transpt_permease"/>
</dbReference>
<evidence type="ECO:0000256" key="2">
    <source>
        <dbReference type="ARBA" id="ARBA00022448"/>
    </source>
</evidence>
<comment type="subcellular location">
    <subcellularLocation>
        <location evidence="1 7">Cell membrane</location>
        <topology evidence="1 7">Multi-pass membrane protein</topology>
    </subcellularLocation>
</comment>
<dbReference type="SUPFAM" id="SSF161098">
    <property type="entry name" value="MetI-like"/>
    <property type="match status" value="1"/>
</dbReference>
<keyword evidence="5 7" id="KW-1133">Transmembrane helix</keyword>
<feature type="transmembrane region" description="Helical" evidence="7">
    <location>
        <begin position="61"/>
        <end position="85"/>
    </location>
</feature>
<accession>A0ABS4WHM9</accession>
<comment type="caution">
    <text evidence="10">The sequence shown here is derived from an EMBL/GenBank/DDBJ whole genome shotgun (WGS) entry which is preliminary data.</text>
</comment>
<keyword evidence="2 7" id="KW-0813">Transport</keyword>
<feature type="transmembrane region" description="Helical" evidence="7">
    <location>
        <begin position="183"/>
        <end position="203"/>
    </location>
</feature>
<evidence type="ECO:0000259" key="9">
    <source>
        <dbReference type="PROSITE" id="PS50928"/>
    </source>
</evidence>
<dbReference type="Pfam" id="PF00528">
    <property type="entry name" value="BPD_transp_1"/>
    <property type="match status" value="1"/>
</dbReference>
<dbReference type="Proteomes" id="UP000766570">
    <property type="component" value="Unassembled WGS sequence"/>
</dbReference>
<keyword evidence="3" id="KW-1003">Cell membrane</keyword>
<dbReference type="PANTHER" id="PTHR43386:SF1">
    <property type="entry name" value="D,D-DIPEPTIDE TRANSPORT SYSTEM PERMEASE PROTEIN DDPC-RELATED"/>
    <property type="match status" value="1"/>
</dbReference>
<sequence>MSEIKDNEELRGPSSMKSDIEPGEQELVSLVEVEDAELARKSSQSKSQGQLVRRRFLNHKAAMISTLVLVVITLTAFTSIGFAGIPGWWGQSYLKSSIVVNGGAPTLSLWPAWLGGPGFAIGDHPFGQDNTGKDYFALVMRGTQKSIIIAVTVGALSTFIGAIIGAVAGYFRGWVDEVLMRLTDLFIVIPLLVLAAVLGQLAGSKLGGSIFALALVLGMLTWTGLARLVRGEILSLREREYVAAAQAMGSKTSRVIFKHLLPNTIGVIVVNATFAIAGAILLETSLSFLGFGVKAPESSLGLLISQYQNAFTNRPWLFWWPGMLIVAIALSVNFLGDGLRDAFDPRQTKKTRRRTKKEEVSE</sequence>
<dbReference type="Gene3D" id="1.10.3720.10">
    <property type="entry name" value="MetI-like"/>
    <property type="match status" value="1"/>
</dbReference>
<keyword evidence="6 7" id="KW-0472">Membrane</keyword>
<feature type="transmembrane region" description="Helical" evidence="7">
    <location>
        <begin position="209"/>
        <end position="229"/>
    </location>
</feature>
<keyword evidence="4 7" id="KW-0812">Transmembrane</keyword>
<evidence type="ECO:0000256" key="4">
    <source>
        <dbReference type="ARBA" id="ARBA00022692"/>
    </source>
</evidence>
<keyword evidence="11" id="KW-1185">Reference proteome</keyword>
<evidence type="ECO:0000256" key="8">
    <source>
        <dbReference type="SAM" id="MobiDB-lite"/>
    </source>
</evidence>
<organism evidence="10 11">
    <name type="scientific">Paeniglutamicibacter psychrophenolicus</name>
    <dbReference type="NCBI Taxonomy" id="257454"/>
    <lineage>
        <taxon>Bacteria</taxon>
        <taxon>Bacillati</taxon>
        <taxon>Actinomycetota</taxon>
        <taxon>Actinomycetes</taxon>
        <taxon>Micrococcales</taxon>
        <taxon>Micrococcaceae</taxon>
        <taxon>Paeniglutamicibacter</taxon>
    </lineage>
</organism>